<evidence type="ECO:0000259" key="3">
    <source>
        <dbReference type="Pfam" id="PF00534"/>
    </source>
</evidence>
<evidence type="ECO:0000256" key="2">
    <source>
        <dbReference type="ARBA" id="ARBA00022679"/>
    </source>
</evidence>
<dbReference type="eggNOG" id="COG0438">
    <property type="taxonomic scope" value="Bacteria"/>
</dbReference>
<dbReference type="GO" id="GO:0009103">
    <property type="term" value="P:lipopolysaccharide biosynthetic process"/>
    <property type="evidence" value="ECO:0007669"/>
    <property type="project" value="TreeGrafter"/>
</dbReference>
<dbReference type="GO" id="GO:0016757">
    <property type="term" value="F:glycosyltransferase activity"/>
    <property type="evidence" value="ECO:0007669"/>
    <property type="project" value="UniProtKB-KW"/>
</dbReference>
<dbReference type="PANTHER" id="PTHR46401:SF2">
    <property type="entry name" value="GLYCOSYLTRANSFERASE WBBK-RELATED"/>
    <property type="match status" value="1"/>
</dbReference>
<proteinExistence type="predicted"/>
<keyword evidence="6" id="KW-1185">Reference proteome</keyword>
<keyword evidence="2 5" id="KW-0808">Transferase</keyword>
<reference evidence="5 6" key="1">
    <citation type="journal article" date="2013" name="ISME J.">
        <title>Metabolic model for the filamentous 'Candidatus Microthrix parvicella' based on genomic and metagenomic analyses.</title>
        <authorList>
            <person name="Jon McIlroy S."/>
            <person name="Kristiansen R."/>
            <person name="Albertsen M."/>
            <person name="Michael Karst S."/>
            <person name="Rossetti S."/>
            <person name="Lund Nielsen J."/>
            <person name="Tandoi V."/>
            <person name="James Seviour R."/>
            <person name="Nielsen P.H."/>
        </authorList>
    </citation>
    <scope>NUCLEOTIDE SEQUENCE [LARGE SCALE GENOMIC DNA]</scope>
    <source>
        <strain evidence="5 6">RN1</strain>
    </source>
</reference>
<organism evidence="5 6">
    <name type="scientific">Candidatus Neomicrothrix parvicella RN1</name>
    <dbReference type="NCBI Taxonomy" id="1229780"/>
    <lineage>
        <taxon>Bacteria</taxon>
        <taxon>Bacillati</taxon>
        <taxon>Actinomycetota</taxon>
        <taxon>Acidimicrobiia</taxon>
        <taxon>Acidimicrobiales</taxon>
        <taxon>Microthrixaceae</taxon>
        <taxon>Candidatus Neomicrothrix</taxon>
    </lineage>
</organism>
<dbReference type="EMBL" id="CANL01000001">
    <property type="protein sequence ID" value="CCM61949.1"/>
    <property type="molecule type" value="Genomic_DNA"/>
</dbReference>
<dbReference type="Proteomes" id="UP000018291">
    <property type="component" value="Unassembled WGS sequence"/>
</dbReference>
<accession>R4YVI8</accession>
<dbReference type="PANTHER" id="PTHR46401">
    <property type="entry name" value="GLYCOSYLTRANSFERASE WBBK-RELATED"/>
    <property type="match status" value="1"/>
</dbReference>
<dbReference type="AlphaFoldDB" id="R4YVI8"/>
<dbReference type="InterPro" id="IPR028098">
    <property type="entry name" value="Glyco_trans_4-like_N"/>
</dbReference>
<dbReference type="CDD" id="cd03809">
    <property type="entry name" value="GT4_MtfB-like"/>
    <property type="match status" value="1"/>
</dbReference>
<keyword evidence="1" id="KW-0328">Glycosyltransferase</keyword>
<feature type="domain" description="Glycosyltransferase subfamily 4-like N-terminal" evidence="4">
    <location>
        <begin position="57"/>
        <end position="194"/>
    </location>
</feature>
<evidence type="ECO:0000313" key="5">
    <source>
        <dbReference type="EMBL" id="CCM61949.1"/>
    </source>
</evidence>
<feature type="domain" description="Glycosyl transferase family 1" evidence="3">
    <location>
        <begin position="224"/>
        <end position="374"/>
    </location>
</feature>
<evidence type="ECO:0000256" key="1">
    <source>
        <dbReference type="ARBA" id="ARBA00022676"/>
    </source>
</evidence>
<dbReference type="Pfam" id="PF13439">
    <property type="entry name" value="Glyco_transf_4"/>
    <property type="match status" value="1"/>
</dbReference>
<dbReference type="InterPro" id="IPR001296">
    <property type="entry name" value="Glyco_trans_1"/>
</dbReference>
<protein>
    <submittedName>
        <fullName evidence="5">Putative Glycosyl transferase, group 1</fullName>
    </submittedName>
</protein>
<evidence type="ECO:0000313" key="6">
    <source>
        <dbReference type="Proteomes" id="UP000018291"/>
    </source>
</evidence>
<comment type="caution">
    <text evidence="5">The sequence shown here is derived from an EMBL/GenBank/DDBJ whole genome shotgun (WGS) entry which is preliminary data.</text>
</comment>
<dbReference type="OrthoDB" id="9801609at2"/>
<gene>
    <name evidence="5" type="ORF">BN381_10180</name>
</gene>
<dbReference type="HOGENOM" id="CLU_009583_27_6_11"/>
<evidence type="ECO:0000259" key="4">
    <source>
        <dbReference type="Pfam" id="PF13439"/>
    </source>
</evidence>
<dbReference type="STRING" id="1229780.BN381_10180"/>
<dbReference type="SUPFAM" id="SSF53756">
    <property type="entry name" value="UDP-Glycosyltransferase/glycogen phosphorylase"/>
    <property type="match status" value="1"/>
</dbReference>
<dbReference type="Gene3D" id="3.40.50.2000">
    <property type="entry name" value="Glycogen Phosphorylase B"/>
    <property type="match status" value="2"/>
</dbReference>
<name>R4YVI8_9ACTN</name>
<sequence>MRAAGMRAAGMSGADENLSSGPRVGVNLLWMLPGQVGGSEQATMRQLGALGELADAARYHLFCTSEVTRAHPEVVGAFETTELEVVAHSRLRRIVAESTSLERAARQAGIHLMHHPGGTVPVRTSYPSVVTIHDIQPLDLPAYTSAVKGRYLAWSLPRAVRAARRVAVPSEFVRRRVIDRLDASPDRVTVIPWGPPRAAELGGGVDGAVSGAEATIGLDHPPVDGEYLLYPAVTWPHKGHLALLDVMAALPDEVHLVLTGGAGPAHQDVVAAIETLGLAARVRHLGRVSQARLGQLYRAALAVVVPSEYEGFGMPVIEAEAAGAPVIASDHPGLDEACGGAALRVSPGDVAGWVAAVQSVRTDTHRRDDLIAAGLRVAATFDWTDSARALVDLHRAAWETP</sequence>
<dbReference type="Pfam" id="PF00534">
    <property type="entry name" value="Glycos_transf_1"/>
    <property type="match status" value="1"/>
</dbReference>